<dbReference type="EMBL" id="CAJOBE010003513">
    <property type="protein sequence ID" value="CAF3885104.1"/>
    <property type="molecule type" value="Genomic_DNA"/>
</dbReference>
<dbReference type="Proteomes" id="UP000663874">
    <property type="component" value="Unassembled WGS sequence"/>
</dbReference>
<keyword evidence="1" id="KW-0472">Membrane</keyword>
<keyword evidence="1" id="KW-1133">Transmembrane helix</keyword>
<comment type="caution">
    <text evidence="3">The sequence shown here is derived from an EMBL/GenBank/DDBJ whole genome shotgun (WGS) entry which is preliminary data.</text>
</comment>
<accession>A0A819GPM3</accession>
<gene>
    <name evidence="3" type="ORF">FNK824_LOCUS19751</name>
    <name evidence="2" type="ORF">SEV965_LOCUS28897</name>
</gene>
<dbReference type="EMBL" id="CAJNOU010002818">
    <property type="protein sequence ID" value="CAF1351633.1"/>
    <property type="molecule type" value="Genomic_DNA"/>
</dbReference>
<keyword evidence="1" id="KW-0812">Transmembrane</keyword>
<dbReference type="Proteomes" id="UP000663889">
    <property type="component" value="Unassembled WGS sequence"/>
</dbReference>
<name>A0A819GPM3_9BILA</name>
<feature type="transmembrane region" description="Helical" evidence="1">
    <location>
        <begin position="145"/>
        <end position="164"/>
    </location>
</feature>
<protein>
    <submittedName>
        <fullName evidence="3">Uncharacterized protein</fullName>
    </submittedName>
</protein>
<evidence type="ECO:0000313" key="2">
    <source>
        <dbReference type="EMBL" id="CAF1351633.1"/>
    </source>
</evidence>
<sequence length="184" mass="21070">MQEKQSMQQQQLMQEKQLMQQQQLVPKRQFMQRQQFMQEKQFMQQERFASPQSQQQQQITKELLEACLQRCEHDILTASDLEEITLLWSKRASVYSTDYDQAYNTLRMFIDGHGHIGTGGFDFKFIETNSIDIKGGGWSLHISNLALFMIICLIFGLVIISALVPGASAASLTLGSLSLRCCII</sequence>
<reference evidence="3" key="1">
    <citation type="submission" date="2021-02" db="EMBL/GenBank/DDBJ databases">
        <authorList>
            <person name="Nowell W R."/>
        </authorList>
    </citation>
    <scope>NUCLEOTIDE SEQUENCE</scope>
</reference>
<proteinExistence type="predicted"/>
<evidence type="ECO:0000313" key="3">
    <source>
        <dbReference type="EMBL" id="CAF3885104.1"/>
    </source>
</evidence>
<organism evidence="3 4">
    <name type="scientific">Rotaria sordida</name>
    <dbReference type="NCBI Taxonomy" id="392033"/>
    <lineage>
        <taxon>Eukaryota</taxon>
        <taxon>Metazoa</taxon>
        <taxon>Spiralia</taxon>
        <taxon>Gnathifera</taxon>
        <taxon>Rotifera</taxon>
        <taxon>Eurotatoria</taxon>
        <taxon>Bdelloidea</taxon>
        <taxon>Philodinida</taxon>
        <taxon>Philodinidae</taxon>
        <taxon>Rotaria</taxon>
    </lineage>
</organism>
<evidence type="ECO:0000256" key="1">
    <source>
        <dbReference type="SAM" id="Phobius"/>
    </source>
</evidence>
<dbReference type="AlphaFoldDB" id="A0A819GPM3"/>
<evidence type="ECO:0000313" key="4">
    <source>
        <dbReference type="Proteomes" id="UP000663874"/>
    </source>
</evidence>